<dbReference type="InterPro" id="IPR038086">
    <property type="entry name" value="DUF2789_sf"/>
</dbReference>
<dbReference type="Pfam" id="PF10982">
    <property type="entry name" value="DUF2789"/>
    <property type="match status" value="1"/>
</dbReference>
<name>A0A928V407_9GAMM</name>
<dbReference type="InterPro" id="IPR021250">
    <property type="entry name" value="DUF2789"/>
</dbReference>
<keyword evidence="2" id="KW-1185">Reference proteome</keyword>
<evidence type="ECO:0000313" key="2">
    <source>
        <dbReference type="Proteomes" id="UP000652567"/>
    </source>
</evidence>
<dbReference type="Proteomes" id="UP000652567">
    <property type="component" value="Unassembled WGS sequence"/>
</dbReference>
<dbReference type="RefSeq" id="WP_193910771.1">
    <property type="nucleotide sequence ID" value="NZ_PRDL01000001.1"/>
</dbReference>
<proteinExistence type="predicted"/>
<dbReference type="AlphaFoldDB" id="A0A928V407"/>
<protein>
    <submittedName>
        <fullName evidence="1">DUF2789 domain-containing protein</fullName>
    </submittedName>
</protein>
<evidence type="ECO:0000313" key="1">
    <source>
        <dbReference type="EMBL" id="MBE8718315.1"/>
    </source>
</evidence>
<reference evidence="1" key="1">
    <citation type="submission" date="2018-07" db="EMBL/GenBank/DDBJ databases">
        <title>Genome assembly of strain Ka43.</title>
        <authorList>
            <person name="Kukolya J."/>
            <person name="Nagy I."/>
            <person name="Horvath B."/>
            <person name="Toth A."/>
        </authorList>
    </citation>
    <scope>NUCLEOTIDE SEQUENCE</scope>
    <source>
        <strain evidence="1">KB43</strain>
    </source>
</reference>
<organism evidence="1 2">
    <name type="scientific">Cellvibrio polysaccharolyticus</name>
    <dbReference type="NCBI Taxonomy" id="2082724"/>
    <lineage>
        <taxon>Bacteria</taxon>
        <taxon>Pseudomonadati</taxon>
        <taxon>Pseudomonadota</taxon>
        <taxon>Gammaproteobacteria</taxon>
        <taxon>Cellvibrionales</taxon>
        <taxon>Cellvibrionaceae</taxon>
        <taxon>Cellvibrio</taxon>
    </lineage>
</organism>
<sequence length="78" mass="8653">MLDTSVHSMSGLFAQLGLPNAPHEIQQFVETHRPLPQAEPLASAPCWTPSQADFLRDAIAKDSDWAEIVDELNVLLRD</sequence>
<gene>
    <name evidence="1" type="ORF">C4F51_14060</name>
</gene>
<accession>A0A928V407</accession>
<dbReference type="EMBL" id="PRDL01000001">
    <property type="protein sequence ID" value="MBE8718315.1"/>
    <property type="molecule type" value="Genomic_DNA"/>
</dbReference>
<dbReference type="Gene3D" id="1.10.10.1130">
    <property type="entry name" value="Uncharacterised protein PF10982, DUF2789"/>
    <property type="match status" value="1"/>
</dbReference>
<comment type="caution">
    <text evidence="1">The sequence shown here is derived from an EMBL/GenBank/DDBJ whole genome shotgun (WGS) entry which is preliminary data.</text>
</comment>